<dbReference type="EMBL" id="RJVJ01000001">
    <property type="protein sequence ID" value="ROR42904.1"/>
    <property type="molecule type" value="Genomic_DNA"/>
</dbReference>
<name>A0A8G1XAS6_9ACTN</name>
<dbReference type="InterPro" id="IPR036890">
    <property type="entry name" value="HATPase_C_sf"/>
</dbReference>
<dbReference type="Gene3D" id="3.30.565.10">
    <property type="entry name" value="Histidine kinase-like ATPase, C-terminal domain"/>
    <property type="match status" value="1"/>
</dbReference>
<reference evidence="4 5" key="1">
    <citation type="submission" date="2018-11" db="EMBL/GenBank/DDBJ databases">
        <title>Sequencing the genomes of 1000 actinobacteria strains.</title>
        <authorList>
            <person name="Klenk H.-P."/>
        </authorList>
    </citation>
    <scope>NUCLEOTIDE SEQUENCE [LARGE SCALE GENOMIC DNA]</scope>
    <source>
        <strain evidence="4 5">DSM 44780</strain>
    </source>
</reference>
<comment type="caution">
    <text evidence="4">The sequence shown here is derived from an EMBL/GenBank/DDBJ whole genome shotgun (WGS) entry which is preliminary data.</text>
</comment>
<gene>
    <name evidence="4" type="ORF">EDD39_1037</name>
</gene>
<dbReference type="PANTHER" id="PTHR35526:SF3">
    <property type="entry name" value="ANTI-SIGMA-F FACTOR RSBW"/>
    <property type="match status" value="1"/>
</dbReference>
<dbReference type="InterPro" id="IPR050267">
    <property type="entry name" value="Anti-sigma-factor_SerPK"/>
</dbReference>
<dbReference type="GO" id="GO:0004674">
    <property type="term" value="F:protein serine/threonine kinase activity"/>
    <property type="evidence" value="ECO:0007669"/>
    <property type="project" value="UniProtKB-KW"/>
</dbReference>
<dbReference type="PANTHER" id="PTHR35526">
    <property type="entry name" value="ANTI-SIGMA-F FACTOR RSBW-RELATED"/>
    <property type="match status" value="1"/>
</dbReference>
<accession>A0A8G1XAS6</accession>
<dbReference type="Pfam" id="PF13581">
    <property type="entry name" value="HATPase_c_2"/>
    <property type="match status" value="1"/>
</dbReference>
<keyword evidence="1" id="KW-0418">Kinase</keyword>
<evidence type="ECO:0000259" key="3">
    <source>
        <dbReference type="Pfam" id="PF13581"/>
    </source>
</evidence>
<keyword evidence="1" id="KW-0808">Transferase</keyword>
<feature type="domain" description="Histidine kinase/HSP90-like ATPase" evidence="3">
    <location>
        <begin position="86"/>
        <end position="182"/>
    </location>
</feature>
<dbReference type="CDD" id="cd16936">
    <property type="entry name" value="HATPase_RsbW-like"/>
    <property type="match status" value="1"/>
</dbReference>
<proteinExistence type="predicted"/>
<evidence type="ECO:0000313" key="4">
    <source>
        <dbReference type="EMBL" id="ROR42904.1"/>
    </source>
</evidence>
<feature type="region of interest" description="Disordered" evidence="2">
    <location>
        <begin position="1"/>
        <end position="30"/>
    </location>
</feature>
<keyword evidence="1" id="KW-0723">Serine/threonine-protein kinase</keyword>
<dbReference type="InterPro" id="IPR003594">
    <property type="entry name" value="HATPase_dom"/>
</dbReference>
<feature type="compositionally biased region" description="Basic residues" evidence="2">
    <location>
        <begin position="1"/>
        <end position="12"/>
    </location>
</feature>
<evidence type="ECO:0000313" key="5">
    <source>
        <dbReference type="Proteomes" id="UP000267408"/>
    </source>
</evidence>
<organism evidence="4 5">
    <name type="scientific">Kitasatospora cineracea</name>
    <dbReference type="NCBI Taxonomy" id="88074"/>
    <lineage>
        <taxon>Bacteria</taxon>
        <taxon>Bacillati</taxon>
        <taxon>Actinomycetota</taxon>
        <taxon>Actinomycetes</taxon>
        <taxon>Kitasatosporales</taxon>
        <taxon>Streptomycetaceae</taxon>
        <taxon>Kitasatospora</taxon>
    </lineage>
</organism>
<sequence length="206" mass="22026">MQHRTLPHHRGVGGRSLGVRPPSEPPRRRHRHIPALTSGVRDAVPFWSFQASPGHLVDQPGCAIVTGTIIALGEQGPASGASIELPYRPESASQARQLVRMVLAEWSLDDLVDDAVLVASEMVTNSAKTGCHTAMTFQIIRTTAASVRILVTDGCRVLPVRIKAGSGDESGRGLELVHKLTHGRWGASLEPLGKTVHADLRVGGKP</sequence>
<dbReference type="Proteomes" id="UP000267408">
    <property type="component" value="Unassembled WGS sequence"/>
</dbReference>
<evidence type="ECO:0000256" key="2">
    <source>
        <dbReference type="SAM" id="MobiDB-lite"/>
    </source>
</evidence>
<protein>
    <recommendedName>
        <fullName evidence="3">Histidine kinase/HSP90-like ATPase domain-containing protein</fullName>
    </recommendedName>
</protein>
<dbReference type="AlphaFoldDB" id="A0A8G1XAS6"/>
<evidence type="ECO:0000256" key="1">
    <source>
        <dbReference type="ARBA" id="ARBA00022527"/>
    </source>
</evidence>